<dbReference type="PANTHER" id="PTHR33493:SF2">
    <property type="entry name" value="LATE EMBRYOGENESIS ABUNDANT PROTEIN 46"/>
    <property type="match status" value="1"/>
</dbReference>
<feature type="compositionally biased region" description="Gly residues" evidence="2">
    <location>
        <begin position="101"/>
        <end position="131"/>
    </location>
</feature>
<accession>A0A830C8Q0</accession>
<dbReference type="Pfam" id="PF03760">
    <property type="entry name" value="LEA_1"/>
    <property type="match status" value="1"/>
</dbReference>
<dbReference type="EMBL" id="BMAC01000250">
    <property type="protein sequence ID" value="GFP91615.1"/>
    <property type="molecule type" value="Genomic_DNA"/>
</dbReference>
<keyword evidence="4" id="KW-1185">Reference proteome</keyword>
<feature type="compositionally biased region" description="Basic and acidic residues" evidence="2">
    <location>
        <begin position="14"/>
        <end position="57"/>
    </location>
</feature>
<dbReference type="GO" id="GO:0009793">
    <property type="term" value="P:embryo development ending in seed dormancy"/>
    <property type="evidence" value="ECO:0007669"/>
    <property type="project" value="InterPro"/>
</dbReference>
<organism evidence="3 4">
    <name type="scientific">Phtheirospermum japonicum</name>
    <dbReference type="NCBI Taxonomy" id="374723"/>
    <lineage>
        <taxon>Eukaryota</taxon>
        <taxon>Viridiplantae</taxon>
        <taxon>Streptophyta</taxon>
        <taxon>Embryophyta</taxon>
        <taxon>Tracheophyta</taxon>
        <taxon>Spermatophyta</taxon>
        <taxon>Magnoliopsida</taxon>
        <taxon>eudicotyledons</taxon>
        <taxon>Gunneridae</taxon>
        <taxon>Pentapetalae</taxon>
        <taxon>asterids</taxon>
        <taxon>lamiids</taxon>
        <taxon>Lamiales</taxon>
        <taxon>Orobanchaceae</taxon>
        <taxon>Orobanchaceae incertae sedis</taxon>
        <taxon>Phtheirospermum</taxon>
    </lineage>
</organism>
<dbReference type="InterPro" id="IPR005513">
    <property type="entry name" value="LEA_1"/>
</dbReference>
<evidence type="ECO:0000313" key="3">
    <source>
        <dbReference type="EMBL" id="GFP91615.1"/>
    </source>
</evidence>
<feature type="region of interest" description="Disordered" evidence="2">
    <location>
        <begin position="1"/>
        <end position="131"/>
    </location>
</feature>
<comment type="similarity">
    <text evidence="1">Belongs to the LEA type 1 family.</text>
</comment>
<feature type="compositionally biased region" description="Low complexity" evidence="2">
    <location>
        <begin position="1"/>
        <end position="13"/>
    </location>
</feature>
<comment type="caution">
    <text evidence="3">The sequence shown here is derived from an EMBL/GenBank/DDBJ whole genome shotgun (WGS) entry which is preliminary data.</text>
</comment>
<evidence type="ECO:0000313" key="4">
    <source>
        <dbReference type="Proteomes" id="UP000653305"/>
    </source>
</evidence>
<sequence length="131" mass="13584">MQSAKNAAASAKAGMEKTKATMQEKAEKMTTRDPLKKEIATERKEERVREAERRNQDARVPTAAGEYSTGIGPGQPTAGYGGDIRQDYPQEMGGQADFPKGGTGLGSGGVGATDPNVGGGARTRHGSGGTM</sequence>
<dbReference type="Proteomes" id="UP000653305">
    <property type="component" value="Unassembled WGS sequence"/>
</dbReference>
<evidence type="ECO:0000256" key="2">
    <source>
        <dbReference type="SAM" id="MobiDB-lite"/>
    </source>
</evidence>
<gene>
    <name evidence="3" type="ORF">PHJA_001305500</name>
</gene>
<name>A0A830C8Q0_9LAMI</name>
<dbReference type="PANTHER" id="PTHR33493">
    <property type="entry name" value="LATE EMBRYOGENESIS ABUNDANT PROTEIN 6-RELATED"/>
    <property type="match status" value="1"/>
</dbReference>
<evidence type="ECO:0000256" key="1">
    <source>
        <dbReference type="ARBA" id="ARBA00010975"/>
    </source>
</evidence>
<reference evidence="3" key="1">
    <citation type="submission" date="2020-07" db="EMBL/GenBank/DDBJ databases">
        <title>Ethylene signaling mediates host invasion by parasitic plants.</title>
        <authorList>
            <person name="Yoshida S."/>
        </authorList>
    </citation>
    <scope>NUCLEOTIDE SEQUENCE</scope>
    <source>
        <strain evidence="3">Okayama</strain>
    </source>
</reference>
<proteinExistence type="inferred from homology"/>
<dbReference type="OrthoDB" id="758082at2759"/>
<dbReference type="AlphaFoldDB" id="A0A830C8Q0"/>
<protein>
    <submittedName>
        <fullName evidence="3">Protein le25</fullName>
    </submittedName>
</protein>